<name>A0A6N8IPM6_9BURK</name>
<protein>
    <submittedName>
        <fullName evidence="3">Sulfatase-like hydrolase/transferase</fullName>
    </submittedName>
</protein>
<dbReference type="GO" id="GO:0016740">
    <property type="term" value="F:transferase activity"/>
    <property type="evidence" value="ECO:0007669"/>
    <property type="project" value="UniProtKB-KW"/>
</dbReference>
<dbReference type="SUPFAM" id="SSF53649">
    <property type="entry name" value="Alkaline phosphatase-like"/>
    <property type="match status" value="1"/>
</dbReference>
<dbReference type="Gene3D" id="3.40.720.10">
    <property type="entry name" value="Alkaline Phosphatase, subunit A"/>
    <property type="match status" value="1"/>
</dbReference>
<comment type="caution">
    <text evidence="3">The sequence shown here is derived from an EMBL/GenBank/DDBJ whole genome shotgun (WGS) entry which is preliminary data.</text>
</comment>
<comment type="similarity">
    <text evidence="1">Belongs to the sulfatase family.</text>
</comment>
<dbReference type="AlphaFoldDB" id="A0A6N8IPM6"/>
<dbReference type="PANTHER" id="PTHR42693">
    <property type="entry name" value="ARYLSULFATASE FAMILY MEMBER"/>
    <property type="match status" value="1"/>
</dbReference>
<reference evidence="3 4" key="1">
    <citation type="submission" date="2019-12" db="EMBL/GenBank/DDBJ databases">
        <authorList>
            <person name="Huq M.A."/>
        </authorList>
    </citation>
    <scope>NUCLEOTIDE SEQUENCE [LARGE SCALE GENOMIC DNA]</scope>
    <source>
        <strain evidence="3 4">MAH-25</strain>
    </source>
</reference>
<dbReference type="GO" id="GO:0016787">
    <property type="term" value="F:hydrolase activity"/>
    <property type="evidence" value="ECO:0007669"/>
    <property type="project" value="UniProtKB-KW"/>
</dbReference>
<keyword evidence="4" id="KW-1185">Reference proteome</keyword>
<dbReference type="InterPro" id="IPR050738">
    <property type="entry name" value="Sulfatase"/>
</dbReference>
<evidence type="ECO:0000259" key="2">
    <source>
        <dbReference type="Pfam" id="PF00884"/>
    </source>
</evidence>
<feature type="domain" description="Sulfatase N-terminal" evidence="2">
    <location>
        <begin position="47"/>
        <end position="461"/>
    </location>
</feature>
<dbReference type="SUPFAM" id="SSF49899">
    <property type="entry name" value="Concanavalin A-like lectins/glucanases"/>
    <property type="match status" value="1"/>
</dbReference>
<evidence type="ECO:0000313" key="3">
    <source>
        <dbReference type="EMBL" id="MVQ28764.1"/>
    </source>
</evidence>
<dbReference type="InterPro" id="IPR013320">
    <property type="entry name" value="ConA-like_dom_sf"/>
</dbReference>
<evidence type="ECO:0000313" key="4">
    <source>
        <dbReference type="Proteomes" id="UP000469385"/>
    </source>
</evidence>
<keyword evidence="3" id="KW-0808">Transferase</keyword>
<dbReference type="Proteomes" id="UP000469385">
    <property type="component" value="Unassembled WGS sequence"/>
</dbReference>
<keyword evidence="3" id="KW-0378">Hydrolase</keyword>
<proteinExistence type="inferred from homology"/>
<evidence type="ECO:0000256" key="1">
    <source>
        <dbReference type="ARBA" id="ARBA00008779"/>
    </source>
</evidence>
<accession>A0A6N8IPM6</accession>
<dbReference type="Gene3D" id="3.30.1120.10">
    <property type="match status" value="1"/>
</dbReference>
<dbReference type="Pfam" id="PF00884">
    <property type="entry name" value="Sulfatase"/>
    <property type="match status" value="1"/>
</dbReference>
<dbReference type="CDD" id="cd16025">
    <property type="entry name" value="PAS_like"/>
    <property type="match status" value="1"/>
</dbReference>
<dbReference type="InterPro" id="IPR000917">
    <property type="entry name" value="Sulfatase_N"/>
</dbReference>
<gene>
    <name evidence="3" type="ORF">GON04_04875</name>
</gene>
<dbReference type="EMBL" id="WSEL01000003">
    <property type="protein sequence ID" value="MVQ28764.1"/>
    <property type="molecule type" value="Genomic_DNA"/>
</dbReference>
<organism evidence="3 4">
    <name type="scientific">Ramlibacter pinisoli</name>
    <dbReference type="NCBI Taxonomy" id="2682844"/>
    <lineage>
        <taxon>Bacteria</taxon>
        <taxon>Pseudomonadati</taxon>
        <taxon>Pseudomonadota</taxon>
        <taxon>Betaproteobacteria</taxon>
        <taxon>Burkholderiales</taxon>
        <taxon>Comamonadaceae</taxon>
        <taxon>Ramlibacter</taxon>
    </lineage>
</organism>
<dbReference type="RefSeq" id="WP_157396832.1">
    <property type="nucleotide sequence ID" value="NZ_WSEL01000003.1"/>
</dbReference>
<dbReference type="InterPro" id="IPR017850">
    <property type="entry name" value="Alkaline_phosphatase_core_sf"/>
</dbReference>
<dbReference type="PANTHER" id="PTHR42693:SF43">
    <property type="entry name" value="BLL2667 PROTEIN"/>
    <property type="match status" value="1"/>
</dbReference>
<sequence>MSANDSIQRSVLPIPDRKPVTVTTYEAKDPDTRFAPITQLRPPAGAPNVLVILLDDVGFGASSAFGGPCRTPTAERLAANGLKYNRFHTTALCSPSRAAMLSGRNHHAVGMGSITEMATSAPGYNSMRPNTCAPLAEILKLNGYSTAQFGKCHEVPVFESSPIGPFDRWPTGSGFEHFYGFIGGEDNQYYPALYDDTVPVQPDRGPEDGYHLTEDIADKAIAWVRQQKSLAPDKPFFIYFAPGATHAPHHVPQEWIARYKGRFDQGWDQVREETFARQKKLGVIPADCELTARSEGIPAWSETDPKLRPVLARQMEIYAAFLEHADYHAGRVIDALADLRVLDDTLVYYIIGDNGASAEGTLNGSFHEQAVGEAPDLMTPEFLMERIDDFGTPRANNHYAVGWAHAMNTPYQWTKQVASHFGGTRNGTIVHWPGGIRAKGELRSQFHHVIDVAPTVLEAAGLPHPTFVNGVQQEPLHGVSMLYSFGDAQAAERHETQYFEMVCNRGIFHKGWMAVTRHGNPPWVVIGKQGPLADDVWELYDTNQDWTQAHDLAGRMPQKLAELQRLFELEAGKYNVFPLDDRKAERANPDIAGRPTVVRGSTQLLFPGMRRIQENAVINTKNKAHSVTAELEIADAGARGVIVAQGGSMGGWALYAHEGKLRYFYNFLGVQHSAVTAAGPLPAGKHQARMEFAYDGGGMGKGATVTLYVDGQPVGSGRVERTHALFFSMDETAEVGCDLGEPVSPDYGHRDNAFNGKIQWVQIDIDKATQDADHLVAAEERFRLIMARQ</sequence>